<comment type="caution">
    <text evidence="2">The sequence shown here is derived from an EMBL/GenBank/DDBJ whole genome shotgun (WGS) entry which is preliminary data.</text>
</comment>
<organism evidence="2 3">
    <name type="scientific">Rhizoctonia solani</name>
    <dbReference type="NCBI Taxonomy" id="456999"/>
    <lineage>
        <taxon>Eukaryota</taxon>
        <taxon>Fungi</taxon>
        <taxon>Dikarya</taxon>
        <taxon>Basidiomycota</taxon>
        <taxon>Agaricomycotina</taxon>
        <taxon>Agaricomycetes</taxon>
        <taxon>Cantharellales</taxon>
        <taxon>Ceratobasidiaceae</taxon>
        <taxon>Rhizoctonia</taxon>
    </lineage>
</organism>
<proteinExistence type="predicted"/>
<dbReference type="AlphaFoldDB" id="A0A8H3C2F5"/>
<evidence type="ECO:0000313" key="3">
    <source>
        <dbReference type="Proteomes" id="UP000663853"/>
    </source>
</evidence>
<accession>A0A8H3C2F5</accession>
<gene>
    <name evidence="2" type="ORF">RDB_LOCUS76451</name>
</gene>
<feature type="compositionally biased region" description="Low complexity" evidence="1">
    <location>
        <begin position="57"/>
        <end position="70"/>
    </location>
</feature>
<dbReference type="PANTHER" id="PTHR38846:SF1">
    <property type="entry name" value="C3H1-TYPE DOMAIN-CONTAINING PROTEIN"/>
    <property type="match status" value="1"/>
</dbReference>
<feature type="compositionally biased region" description="Low complexity" evidence="1">
    <location>
        <begin position="120"/>
        <end position="152"/>
    </location>
</feature>
<protein>
    <submittedName>
        <fullName evidence="2">Uncharacterized protein</fullName>
    </submittedName>
</protein>
<feature type="region of interest" description="Disordered" evidence="1">
    <location>
        <begin position="20"/>
        <end position="198"/>
    </location>
</feature>
<name>A0A8H3C2F5_9AGAM</name>
<dbReference type="EMBL" id="CAJMXA010001897">
    <property type="protein sequence ID" value="CAE6472444.1"/>
    <property type="molecule type" value="Genomic_DNA"/>
</dbReference>
<dbReference type="PANTHER" id="PTHR38846">
    <property type="entry name" value="C3H1-TYPE DOMAIN-CONTAINING PROTEIN"/>
    <property type="match status" value="1"/>
</dbReference>
<sequence>MRARKTAKVRYSKIVVPCPKCGHGCEVSLGYSDKDEISSSSESDLEIKPPAKKAKVATKASSSESSNSSDSDSDVPPPIRPQKLVGVSQRALVSASSSPSDSSDSDSEVPVFTTAVARPVAANSRASASKSSSSSDSSDSDSDAPVSVAALAKSQKPPDVDSRAPVSESSSSDSDSSSESSSSSDSDDAALPKPLDRDQSSVHQFFSQFPSFKYDSSQPVMSEYFRMSQTRSFKSLSQLARKKARRDLKDALVADFGRLYGYDVEDLGAWQSLCRVLRFEDVPDDLEGCQELVTATYVNIIDLIDTVSTGNPVQHFDSEKELSEYTLETGNILPRKSKHAGSLLKFLLRNIFDPSNATRDNPEPLYGLKRKRKRGI</sequence>
<evidence type="ECO:0000313" key="2">
    <source>
        <dbReference type="EMBL" id="CAE6472444.1"/>
    </source>
</evidence>
<evidence type="ECO:0000256" key="1">
    <source>
        <dbReference type="SAM" id="MobiDB-lite"/>
    </source>
</evidence>
<dbReference type="Proteomes" id="UP000663853">
    <property type="component" value="Unassembled WGS sequence"/>
</dbReference>
<reference evidence="2" key="1">
    <citation type="submission" date="2021-01" db="EMBL/GenBank/DDBJ databases">
        <authorList>
            <person name="Kaushik A."/>
        </authorList>
    </citation>
    <scope>NUCLEOTIDE SEQUENCE</scope>
    <source>
        <strain evidence="2">AG6-10EEA</strain>
    </source>
</reference>
<feature type="compositionally biased region" description="Low complexity" evidence="1">
    <location>
        <begin position="167"/>
        <end position="184"/>
    </location>
</feature>